<proteinExistence type="predicted"/>
<dbReference type="PANTHER" id="PTHR33171">
    <property type="entry name" value="LAR_N DOMAIN-CONTAINING PROTEIN"/>
    <property type="match status" value="1"/>
</dbReference>
<reference evidence="3" key="1">
    <citation type="submission" date="2017-09" db="EMBL/GenBank/DDBJ databases">
        <title>Metaegenomics of thermophilic ammonia-oxidizing enrichment culture.</title>
        <authorList>
            <person name="Kato S."/>
            <person name="Suzuki K."/>
        </authorList>
    </citation>
    <scope>NUCLEOTIDE SEQUENCE [LARGE SCALE GENOMIC DNA]</scope>
</reference>
<dbReference type="Proteomes" id="UP000236173">
    <property type="component" value="Unassembled WGS sequence"/>
</dbReference>
<protein>
    <recommendedName>
        <fullName evidence="1">LarA-like N-terminal domain-containing protein</fullName>
    </recommendedName>
</protein>
<dbReference type="PANTHER" id="PTHR33171:SF17">
    <property type="entry name" value="LARA-LIKE N-TERMINAL DOMAIN-CONTAINING PROTEIN"/>
    <property type="match status" value="1"/>
</dbReference>
<dbReference type="EMBL" id="BEHT01000004">
    <property type="protein sequence ID" value="GBC97963.1"/>
    <property type="molecule type" value="Genomic_DNA"/>
</dbReference>
<dbReference type="Gene3D" id="3.40.50.11440">
    <property type="match status" value="1"/>
</dbReference>
<dbReference type="GO" id="GO:0050043">
    <property type="term" value="F:lactate racemase activity"/>
    <property type="evidence" value="ECO:0007669"/>
    <property type="project" value="InterPro"/>
</dbReference>
<name>A0A2H5X9V3_9BACT</name>
<evidence type="ECO:0000259" key="1">
    <source>
        <dbReference type="Pfam" id="PF09861"/>
    </source>
</evidence>
<dbReference type="InterPro" id="IPR047926">
    <property type="entry name" value="Ni_dep_LarA"/>
</dbReference>
<accession>A0A2H5X9V3</accession>
<evidence type="ECO:0000313" key="2">
    <source>
        <dbReference type="EMBL" id="GBC97963.1"/>
    </source>
</evidence>
<dbReference type="Pfam" id="PF09861">
    <property type="entry name" value="Lar_N"/>
    <property type="match status" value="1"/>
</dbReference>
<dbReference type="AlphaFoldDB" id="A0A2H5X9V3"/>
<dbReference type="NCBIfam" id="NF033504">
    <property type="entry name" value="Ni_dep_LarA"/>
    <property type="match status" value="1"/>
</dbReference>
<sequence>MHPQAWVRWGCWYGDKDVALPLLPRWQVKMCLPQGGKEIGDAGLRRAFDHPIGTPRLQELAKGKRDAVIVVDDLTRPTPAARLLPFVIRELVDGGIPTERIRILIGIAAHHPLNRDQMERKLGKDIVARFWVQNHCPFENLDYLGTTRNGTPVYLNREFLRAALKICVGSILPHGHAGFGGGAKLVLPGVAGIESIYHNHRPDNGFRKGIALTEGNIARSDMEEVAAMAGLDAIVNVVLNPQREIVGCFVGHFVEAHRVGCQSAQRVYATPVPDDADVAVLSAYPKDSEFYQWVNAFAPFASAHRPVVHKDGTIVIVSAGSEGIGTHYLAGPHMRLGAQNRSTQQRTNAAPQRLFFSPRVSPHDLEQWGWDGTALCHRWREVVQRLRQRYGNDCRIAVFPCAAMQLASL</sequence>
<feature type="domain" description="LarA-like N-terminal" evidence="1">
    <location>
        <begin position="13"/>
        <end position="201"/>
    </location>
</feature>
<dbReference type="InterPro" id="IPR018657">
    <property type="entry name" value="LarA-like_N"/>
</dbReference>
<comment type="caution">
    <text evidence="2">The sequence shown here is derived from an EMBL/GenBank/DDBJ whole genome shotgun (WGS) entry which is preliminary data.</text>
</comment>
<gene>
    <name evidence="2" type="ORF">HRbin17_00458</name>
</gene>
<evidence type="ECO:0000313" key="3">
    <source>
        <dbReference type="Proteomes" id="UP000236173"/>
    </source>
</evidence>
<dbReference type="InterPro" id="IPR048068">
    <property type="entry name" value="LarA-like"/>
</dbReference>
<organism evidence="2 3">
    <name type="scientific">Candidatus Fervidibacter japonicus</name>
    <dbReference type="NCBI Taxonomy" id="2035412"/>
    <lineage>
        <taxon>Bacteria</taxon>
        <taxon>Candidatus Fervidibacterota</taxon>
        <taxon>Candidatus Fervidibacter</taxon>
    </lineage>
</organism>